<proteinExistence type="predicted"/>
<name>A0ABW4WC42_9HYPH</name>
<keyword evidence="2" id="KW-1185">Reference proteome</keyword>
<protein>
    <submittedName>
        <fullName evidence="1">Uncharacterized protein</fullName>
    </submittedName>
</protein>
<reference evidence="2" key="1">
    <citation type="journal article" date="2019" name="Int. J. Syst. Evol. Microbiol.">
        <title>The Global Catalogue of Microorganisms (GCM) 10K type strain sequencing project: providing services to taxonomists for standard genome sequencing and annotation.</title>
        <authorList>
            <consortium name="The Broad Institute Genomics Platform"/>
            <consortium name="The Broad Institute Genome Sequencing Center for Infectious Disease"/>
            <person name="Wu L."/>
            <person name="Ma J."/>
        </authorList>
    </citation>
    <scope>NUCLEOTIDE SEQUENCE [LARGE SCALE GENOMIC DNA]</scope>
    <source>
        <strain evidence="2">CGMCC 1.16226</strain>
    </source>
</reference>
<dbReference type="EMBL" id="JBHUGY010000021">
    <property type="protein sequence ID" value="MFD2054215.1"/>
    <property type="molecule type" value="Genomic_DNA"/>
</dbReference>
<dbReference type="Proteomes" id="UP001597349">
    <property type="component" value="Unassembled WGS sequence"/>
</dbReference>
<dbReference type="RefSeq" id="WP_379019586.1">
    <property type="nucleotide sequence ID" value="NZ_JBHUGY010000021.1"/>
</dbReference>
<gene>
    <name evidence="1" type="ORF">ACFSQT_14260</name>
</gene>
<comment type="caution">
    <text evidence="1">The sequence shown here is derived from an EMBL/GenBank/DDBJ whole genome shotgun (WGS) entry which is preliminary data.</text>
</comment>
<accession>A0ABW4WC42</accession>
<sequence length="126" mass="13574">MSNYLSVMNEPAEPETEELVIRTEVPADLAGTVDLIERNDARTATVWFTKSAGAVLCTEAVTLTFGMDSYSGELTYNGVERYYEFAPGSPTEGAIGTAWAAANPAAAAIEACEWAERIEEEEKEAA</sequence>
<evidence type="ECO:0000313" key="1">
    <source>
        <dbReference type="EMBL" id="MFD2054215.1"/>
    </source>
</evidence>
<organism evidence="1 2">
    <name type="scientific">Mesorhizobium calcicola</name>
    <dbReference type="NCBI Taxonomy" id="1300310"/>
    <lineage>
        <taxon>Bacteria</taxon>
        <taxon>Pseudomonadati</taxon>
        <taxon>Pseudomonadota</taxon>
        <taxon>Alphaproteobacteria</taxon>
        <taxon>Hyphomicrobiales</taxon>
        <taxon>Phyllobacteriaceae</taxon>
        <taxon>Mesorhizobium</taxon>
    </lineage>
</organism>
<evidence type="ECO:0000313" key="2">
    <source>
        <dbReference type="Proteomes" id="UP001597349"/>
    </source>
</evidence>